<comment type="caution">
    <text evidence="3">The sequence shown here is derived from an EMBL/GenBank/DDBJ whole genome shotgun (WGS) entry which is preliminary data.</text>
</comment>
<evidence type="ECO:0000313" key="4">
    <source>
        <dbReference type="Proteomes" id="UP000733744"/>
    </source>
</evidence>
<dbReference type="EMBL" id="RYFG02000111">
    <property type="protein sequence ID" value="TRW91514.1"/>
    <property type="molecule type" value="Genomic_DNA"/>
</dbReference>
<dbReference type="Proteomes" id="UP000733744">
    <property type="component" value="Unassembled WGS sequence"/>
</dbReference>
<evidence type="ECO:0000256" key="1">
    <source>
        <dbReference type="ARBA" id="ARBA00008635"/>
    </source>
</evidence>
<name>A0ABY3C807_9GAMM</name>
<dbReference type="InterPro" id="IPR034660">
    <property type="entry name" value="DinB/YfiT-like"/>
</dbReference>
<dbReference type="Gene3D" id="1.20.120.450">
    <property type="entry name" value="dinb family like domain"/>
    <property type="match status" value="1"/>
</dbReference>
<accession>A0ABY3C807</accession>
<proteinExistence type="inferred from homology"/>
<reference evidence="3 4" key="1">
    <citation type="journal article" date="2019" name="Antonie Van Leeuwenhoek">
        <title>Description of 'Ca. Methylobacter oryzae' KRF1, a novel species from the environmentally important Methylobacter clade 2.</title>
        <authorList>
            <person name="Khatri K."/>
            <person name="Mohite J.A."/>
            <person name="Pandit P.S."/>
            <person name="Bahulikar R."/>
            <person name="Rahalkar M.C."/>
        </authorList>
    </citation>
    <scope>NUCLEOTIDE SEQUENCE [LARGE SCALE GENOMIC DNA]</scope>
    <source>
        <strain evidence="3 4">KRF1</strain>
    </source>
</reference>
<organism evidence="3 4">
    <name type="scientific">Candidatus Methylobacter oryzae</name>
    <dbReference type="NCBI Taxonomy" id="2497749"/>
    <lineage>
        <taxon>Bacteria</taxon>
        <taxon>Pseudomonadati</taxon>
        <taxon>Pseudomonadota</taxon>
        <taxon>Gammaproteobacteria</taxon>
        <taxon>Methylococcales</taxon>
        <taxon>Methylococcaceae</taxon>
        <taxon>Methylobacter</taxon>
    </lineage>
</organism>
<keyword evidence="2" id="KW-0479">Metal-binding</keyword>
<evidence type="ECO:0000313" key="3">
    <source>
        <dbReference type="EMBL" id="TRW91514.1"/>
    </source>
</evidence>
<evidence type="ECO:0000256" key="2">
    <source>
        <dbReference type="ARBA" id="ARBA00022723"/>
    </source>
</evidence>
<dbReference type="SUPFAM" id="SSF109854">
    <property type="entry name" value="DinB/YfiT-like putative metalloenzymes"/>
    <property type="match status" value="1"/>
</dbReference>
<comment type="similarity">
    <text evidence="1">Belongs to the DinB family.</text>
</comment>
<dbReference type="Pfam" id="PF05163">
    <property type="entry name" value="DinB"/>
    <property type="match status" value="1"/>
</dbReference>
<gene>
    <name evidence="3" type="ORF">EKO24_016505</name>
</gene>
<dbReference type="PANTHER" id="PTHR37302">
    <property type="entry name" value="SLR1116 PROTEIN"/>
    <property type="match status" value="1"/>
</dbReference>
<sequence length="175" mass="19998">MIEHLRLLSRYNQWMNGKLYDTAAQLSAEELAKDRGAFFGSLQGTLNHIVVADIIWLQRFSEHPAQHPALDRIRSVPKPQALAQILFNDFSALNEERRHLDDTIVTWCEQLDASDLDHKLAYRNMKGETLTKNFANLMLHFFNHQTHHRGQATTLLSQQGLDVGVTDLLALIPSE</sequence>
<protein>
    <submittedName>
        <fullName evidence="3">Damage-inducible protein DinB</fullName>
    </submittedName>
</protein>
<dbReference type="InterPro" id="IPR007837">
    <property type="entry name" value="DinB"/>
</dbReference>
<dbReference type="RefSeq" id="WP_127027825.1">
    <property type="nucleotide sequence ID" value="NZ_RYFG02000111.1"/>
</dbReference>
<dbReference type="PANTHER" id="PTHR37302:SF1">
    <property type="entry name" value="PROTEIN DINB"/>
    <property type="match status" value="1"/>
</dbReference>
<keyword evidence="4" id="KW-1185">Reference proteome</keyword>